<accession>A0A166G4X3</accession>
<protein>
    <submittedName>
        <fullName evidence="1">Uncharacterized protein</fullName>
    </submittedName>
</protein>
<dbReference type="Gramene" id="KZM81723">
    <property type="protein sequence ID" value="KZM81723"/>
    <property type="gene ID" value="DCAR_029336"/>
</dbReference>
<dbReference type="AlphaFoldDB" id="A0A166G4X3"/>
<evidence type="ECO:0000313" key="1">
    <source>
        <dbReference type="EMBL" id="WOH14256.1"/>
    </source>
</evidence>
<evidence type="ECO:0000313" key="2">
    <source>
        <dbReference type="Proteomes" id="UP000077755"/>
    </source>
</evidence>
<dbReference type="Proteomes" id="UP000077755">
    <property type="component" value="Chromosome 9"/>
</dbReference>
<gene>
    <name evidence="1" type="ORF">DCAR_0933773</name>
</gene>
<name>A0A166G4X3_DAUCS</name>
<reference evidence="1" key="1">
    <citation type="journal article" date="2016" name="Nat. Genet.">
        <title>A high-quality carrot genome assembly provides new insights into carotenoid accumulation and asterid genome evolution.</title>
        <authorList>
            <person name="Iorizzo M."/>
            <person name="Ellison S."/>
            <person name="Senalik D."/>
            <person name="Zeng P."/>
            <person name="Satapoomin P."/>
            <person name="Huang J."/>
            <person name="Bowman M."/>
            <person name="Iovene M."/>
            <person name="Sanseverino W."/>
            <person name="Cavagnaro P."/>
            <person name="Yildiz M."/>
            <person name="Macko-Podgorni A."/>
            <person name="Moranska E."/>
            <person name="Grzebelus E."/>
            <person name="Grzebelus D."/>
            <person name="Ashrafi H."/>
            <person name="Zheng Z."/>
            <person name="Cheng S."/>
            <person name="Spooner D."/>
            <person name="Van Deynze A."/>
            <person name="Simon P."/>
        </authorList>
    </citation>
    <scope>NUCLEOTIDE SEQUENCE</scope>
    <source>
        <tissue evidence="1">Leaf</tissue>
    </source>
</reference>
<proteinExistence type="predicted"/>
<reference evidence="1" key="2">
    <citation type="submission" date="2022-03" db="EMBL/GenBank/DDBJ databases">
        <title>Draft title - Genomic analysis of global carrot germplasm unveils the trajectory of domestication and the origin of high carotenoid orange carrot.</title>
        <authorList>
            <person name="Iorizzo M."/>
            <person name="Ellison S."/>
            <person name="Senalik D."/>
            <person name="Macko-Podgorni A."/>
            <person name="Grzebelus D."/>
            <person name="Bostan H."/>
            <person name="Rolling W."/>
            <person name="Curaba J."/>
            <person name="Simon P."/>
        </authorList>
    </citation>
    <scope>NUCLEOTIDE SEQUENCE</scope>
    <source>
        <tissue evidence="1">Leaf</tissue>
    </source>
</reference>
<sequence length="110" mass="12835">MAEKNLHKKTGRLLVRAKPIFLKRIADNLSDAQRQWVVETRFEKILLFNIKEYPQPLSFLISKSYNPIDSSISIGENIINFSEDDVQNVLGLPKEELMFENSYKIEYTDV</sequence>
<dbReference type="Gramene" id="KZN08538">
    <property type="protein sequence ID" value="KZN08538"/>
    <property type="gene ID" value="DCAR_001068"/>
</dbReference>
<keyword evidence="2" id="KW-1185">Reference proteome</keyword>
<dbReference type="EMBL" id="CP093351">
    <property type="protein sequence ID" value="WOH14256.1"/>
    <property type="molecule type" value="Genomic_DNA"/>
</dbReference>
<organism evidence="1 2">
    <name type="scientific">Daucus carota subsp. sativus</name>
    <name type="common">Carrot</name>
    <dbReference type="NCBI Taxonomy" id="79200"/>
    <lineage>
        <taxon>Eukaryota</taxon>
        <taxon>Viridiplantae</taxon>
        <taxon>Streptophyta</taxon>
        <taxon>Embryophyta</taxon>
        <taxon>Tracheophyta</taxon>
        <taxon>Spermatophyta</taxon>
        <taxon>Magnoliopsida</taxon>
        <taxon>eudicotyledons</taxon>
        <taxon>Gunneridae</taxon>
        <taxon>Pentapetalae</taxon>
        <taxon>asterids</taxon>
        <taxon>campanulids</taxon>
        <taxon>Apiales</taxon>
        <taxon>Apiaceae</taxon>
        <taxon>Apioideae</taxon>
        <taxon>Scandiceae</taxon>
        <taxon>Daucinae</taxon>
        <taxon>Daucus</taxon>
        <taxon>Daucus sect. Daucus</taxon>
    </lineage>
</organism>